<keyword evidence="2" id="KW-0645">Protease</keyword>
<evidence type="ECO:0000256" key="3">
    <source>
        <dbReference type="ARBA" id="ARBA00022801"/>
    </source>
</evidence>
<dbReference type="SUPFAM" id="SSF54001">
    <property type="entry name" value="Cysteine proteinases"/>
    <property type="match status" value="1"/>
</dbReference>
<dbReference type="InterPro" id="IPR000064">
    <property type="entry name" value="NLP_P60_dom"/>
</dbReference>
<organism evidence="7 8">
    <name type="scientific">Thermobacillus xylanilyticus</name>
    <dbReference type="NCBI Taxonomy" id="76633"/>
    <lineage>
        <taxon>Bacteria</taxon>
        <taxon>Bacillati</taxon>
        <taxon>Bacillota</taxon>
        <taxon>Bacilli</taxon>
        <taxon>Bacillales</taxon>
        <taxon>Paenibacillaceae</taxon>
        <taxon>Thermobacillus</taxon>
    </lineage>
</organism>
<feature type="region of interest" description="Disordered" evidence="5">
    <location>
        <begin position="34"/>
        <end position="57"/>
    </location>
</feature>
<dbReference type="RefSeq" id="WP_244860655.1">
    <property type="nucleotide sequence ID" value="NZ_CAJRAY010000085.1"/>
</dbReference>
<feature type="domain" description="NlpC/P60" evidence="6">
    <location>
        <begin position="213"/>
        <end position="344"/>
    </location>
</feature>
<feature type="compositionally biased region" description="Polar residues" evidence="5">
    <location>
        <begin position="42"/>
        <end position="55"/>
    </location>
</feature>
<comment type="caution">
    <text evidence="7">The sequence shown here is derived from an EMBL/GenBank/DDBJ whole genome shotgun (WGS) entry which is preliminary data.</text>
</comment>
<dbReference type="InterPro" id="IPR012854">
    <property type="entry name" value="Cu_amine_oxidase-like_N"/>
</dbReference>
<dbReference type="Pfam" id="PF00877">
    <property type="entry name" value="NLPC_P60"/>
    <property type="match status" value="1"/>
</dbReference>
<dbReference type="PANTHER" id="PTHR47053">
    <property type="entry name" value="MUREIN DD-ENDOPEPTIDASE MEPH-RELATED"/>
    <property type="match status" value="1"/>
</dbReference>
<accession>A0ABN7S4V0</accession>
<dbReference type="InterPro" id="IPR051202">
    <property type="entry name" value="Peptidase_C40"/>
</dbReference>
<dbReference type="PANTHER" id="PTHR47053:SF1">
    <property type="entry name" value="MUREIN DD-ENDOPEPTIDASE MEPH-RELATED"/>
    <property type="match status" value="1"/>
</dbReference>
<dbReference type="Gene3D" id="3.90.1720.10">
    <property type="entry name" value="endopeptidase domain like (from Nostoc punctiforme)"/>
    <property type="match status" value="1"/>
</dbReference>
<feature type="region of interest" description="Disordered" evidence="5">
    <location>
        <begin position="193"/>
        <end position="214"/>
    </location>
</feature>
<dbReference type="EMBL" id="CAJRAY010000085">
    <property type="protein sequence ID" value="CAG5091901.1"/>
    <property type="molecule type" value="Genomic_DNA"/>
</dbReference>
<dbReference type="PROSITE" id="PS51935">
    <property type="entry name" value="NLPC_P60"/>
    <property type="match status" value="1"/>
</dbReference>
<evidence type="ECO:0000256" key="5">
    <source>
        <dbReference type="SAM" id="MobiDB-lite"/>
    </source>
</evidence>
<evidence type="ECO:0000259" key="6">
    <source>
        <dbReference type="PROSITE" id="PS51935"/>
    </source>
</evidence>
<sequence length="344" mass="37894">MAGTWRRGQGRGALALLLILLLISASVAGCGERQNANHDGRQQANTPGQKGTGRQSALEENNAEHLLELGRAIVPFEKLDGQTYADAEKMAGLIGFHTEYSEDGKSLLIGDHDVVMTITDQSREVVKEERTLTMSKPARLMDGRMLVPSNELKKLFGDEAVFTVDAVQAAIFPKPQREDTAASQDFADDPAVRAEGRKAHAPWTAHGDGDASSPAGAELIKEAKRYLGVKYQFGAAHYSTSKRFDCSSFVQYLFAKQGVDMPRTARAQARLGKEVARDKLRQGDLLYFYVPGRFKNDTTVGHVGIYIGNQQMIHSSPLPQDGVQITNINKPYWKETFLFAKRIP</sequence>
<proteinExistence type="inferred from homology"/>
<keyword evidence="8" id="KW-1185">Reference proteome</keyword>
<dbReference type="SUPFAM" id="SSF55383">
    <property type="entry name" value="Copper amine oxidase, domain N"/>
    <property type="match status" value="1"/>
</dbReference>
<evidence type="ECO:0000256" key="1">
    <source>
        <dbReference type="ARBA" id="ARBA00007074"/>
    </source>
</evidence>
<dbReference type="Proteomes" id="UP000681526">
    <property type="component" value="Unassembled WGS sequence"/>
</dbReference>
<evidence type="ECO:0000313" key="7">
    <source>
        <dbReference type="EMBL" id="CAG5091901.1"/>
    </source>
</evidence>
<evidence type="ECO:0000313" key="8">
    <source>
        <dbReference type="Proteomes" id="UP000681526"/>
    </source>
</evidence>
<comment type="similarity">
    <text evidence="1">Belongs to the peptidase C40 family.</text>
</comment>
<dbReference type="PROSITE" id="PS51257">
    <property type="entry name" value="PROKAR_LIPOPROTEIN"/>
    <property type="match status" value="1"/>
</dbReference>
<dbReference type="Pfam" id="PF07833">
    <property type="entry name" value="Cu_amine_oxidN1"/>
    <property type="match status" value="1"/>
</dbReference>
<dbReference type="InterPro" id="IPR036582">
    <property type="entry name" value="Mao_N_sf"/>
</dbReference>
<evidence type="ECO:0000256" key="2">
    <source>
        <dbReference type="ARBA" id="ARBA00022670"/>
    </source>
</evidence>
<dbReference type="InterPro" id="IPR038765">
    <property type="entry name" value="Papain-like_cys_pep_sf"/>
</dbReference>
<keyword evidence="4" id="KW-0788">Thiol protease</keyword>
<protein>
    <recommendedName>
        <fullName evidence="6">NlpC/P60 domain-containing protein</fullName>
    </recommendedName>
</protein>
<reference evidence="7 8" key="1">
    <citation type="submission" date="2021-04" db="EMBL/GenBank/DDBJ databases">
        <authorList>
            <person name="Rakotoarivonina H."/>
        </authorList>
    </citation>
    <scope>NUCLEOTIDE SEQUENCE [LARGE SCALE GENOMIC DNA]</scope>
    <source>
        <strain evidence="7 8">XE</strain>
    </source>
</reference>
<name>A0ABN7S4V0_THEXY</name>
<evidence type="ECO:0000256" key="4">
    <source>
        <dbReference type="ARBA" id="ARBA00022807"/>
    </source>
</evidence>
<keyword evidence="3" id="KW-0378">Hydrolase</keyword>
<gene>
    <name evidence="7" type="primary">txxe 3397</name>
    <name evidence="7" type="ORF">TXXE_16970</name>
</gene>